<name>A0AAF0ZRX5_SOLVR</name>
<organism evidence="1 2">
    <name type="scientific">Solanum verrucosum</name>
    <dbReference type="NCBI Taxonomy" id="315347"/>
    <lineage>
        <taxon>Eukaryota</taxon>
        <taxon>Viridiplantae</taxon>
        <taxon>Streptophyta</taxon>
        <taxon>Embryophyta</taxon>
        <taxon>Tracheophyta</taxon>
        <taxon>Spermatophyta</taxon>
        <taxon>Magnoliopsida</taxon>
        <taxon>eudicotyledons</taxon>
        <taxon>Gunneridae</taxon>
        <taxon>Pentapetalae</taxon>
        <taxon>asterids</taxon>
        <taxon>lamiids</taxon>
        <taxon>Solanales</taxon>
        <taxon>Solanaceae</taxon>
        <taxon>Solanoideae</taxon>
        <taxon>Solaneae</taxon>
        <taxon>Solanum</taxon>
    </lineage>
</organism>
<accession>A0AAF0ZRX5</accession>
<dbReference type="AlphaFoldDB" id="A0AAF0ZRX5"/>
<dbReference type="EMBL" id="CP133621">
    <property type="protein sequence ID" value="WMV49877.1"/>
    <property type="molecule type" value="Genomic_DNA"/>
</dbReference>
<reference evidence="1" key="1">
    <citation type="submission" date="2023-08" db="EMBL/GenBank/DDBJ databases">
        <title>A de novo genome assembly of Solanum verrucosum Schlechtendal, a Mexican diploid species geographically isolated from the other diploid A-genome species in potato relatives.</title>
        <authorList>
            <person name="Hosaka K."/>
        </authorList>
    </citation>
    <scope>NUCLEOTIDE SEQUENCE</scope>
    <source>
        <tissue evidence="1">Young leaves</tissue>
    </source>
</reference>
<evidence type="ECO:0000313" key="1">
    <source>
        <dbReference type="EMBL" id="WMV49877.1"/>
    </source>
</evidence>
<dbReference type="Proteomes" id="UP001234989">
    <property type="component" value="Chromosome 10"/>
</dbReference>
<gene>
    <name evidence="1" type="ORF">MTR67_043262</name>
</gene>
<keyword evidence="2" id="KW-1185">Reference proteome</keyword>
<protein>
    <submittedName>
        <fullName evidence="1">Uncharacterized protein</fullName>
    </submittedName>
</protein>
<evidence type="ECO:0000313" key="2">
    <source>
        <dbReference type="Proteomes" id="UP001234989"/>
    </source>
</evidence>
<sequence length="38" mass="4534">MTEKDVQIINKEEYANEETTEQKVIFDINTFEQIKGKE</sequence>
<proteinExistence type="predicted"/>